<evidence type="ECO:0000259" key="2">
    <source>
        <dbReference type="Pfam" id="PF08327"/>
    </source>
</evidence>
<protein>
    <recommendedName>
        <fullName evidence="2">Activator of Hsp90 ATPase homologue 1/2-like C-terminal domain-containing protein</fullName>
    </recommendedName>
</protein>
<evidence type="ECO:0000256" key="1">
    <source>
        <dbReference type="ARBA" id="ARBA00006817"/>
    </source>
</evidence>
<dbReference type="Proteomes" id="UP000598775">
    <property type="component" value="Unassembled WGS sequence"/>
</dbReference>
<dbReference type="SUPFAM" id="SSF55961">
    <property type="entry name" value="Bet v1-like"/>
    <property type="match status" value="1"/>
</dbReference>
<sequence length="146" mass="16324">MPDYVSRAEILIRKAPEDVWQMLTATGSNPEIMFGAEIVTDWQVGHPIVWKGEFKGTTYEDKGTILEVDEPRTLSMTHFSALTGQADEPENYHTVSYSLEQVPEGTRVALTQDKNPTVEAAAHSEENWMLMLKGLRSVVEGTLVDD</sequence>
<dbReference type="Pfam" id="PF08327">
    <property type="entry name" value="AHSA1"/>
    <property type="match status" value="1"/>
</dbReference>
<dbReference type="EMBL" id="BMGP01000007">
    <property type="protein sequence ID" value="GGF38552.1"/>
    <property type="molecule type" value="Genomic_DNA"/>
</dbReference>
<organism evidence="3 4">
    <name type="scientific">Subtercola lobariae</name>
    <dbReference type="NCBI Taxonomy" id="1588641"/>
    <lineage>
        <taxon>Bacteria</taxon>
        <taxon>Bacillati</taxon>
        <taxon>Actinomycetota</taxon>
        <taxon>Actinomycetes</taxon>
        <taxon>Micrococcales</taxon>
        <taxon>Microbacteriaceae</taxon>
        <taxon>Subtercola</taxon>
    </lineage>
</organism>
<evidence type="ECO:0000313" key="4">
    <source>
        <dbReference type="Proteomes" id="UP000598775"/>
    </source>
</evidence>
<reference evidence="3 4" key="1">
    <citation type="journal article" date="2014" name="Int. J. Syst. Evol. Microbiol.">
        <title>Complete genome sequence of Corynebacterium casei LMG S-19264T (=DSM 44701T), isolated from a smear-ripened cheese.</title>
        <authorList>
            <consortium name="US DOE Joint Genome Institute (JGI-PGF)"/>
            <person name="Walter F."/>
            <person name="Albersmeier A."/>
            <person name="Kalinowski J."/>
            <person name="Ruckert C."/>
        </authorList>
    </citation>
    <scope>NUCLEOTIDE SEQUENCE [LARGE SCALE GENOMIC DNA]</scope>
    <source>
        <strain evidence="3 4">CGMCC 1.12976</strain>
    </source>
</reference>
<gene>
    <name evidence="3" type="ORF">GCM10011399_34300</name>
</gene>
<comment type="caution">
    <text evidence="3">The sequence shown here is derived from an EMBL/GenBank/DDBJ whole genome shotgun (WGS) entry which is preliminary data.</text>
</comment>
<evidence type="ECO:0000313" key="3">
    <source>
        <dbReference type="EMBL" id="GGF38552.1"/>
    </source>
</evidence>
<dbReference type="InterPro" id="IPR023393">
    <property type="entry name" value="START-like_dom_sf"/>
</dbReference>
<comment type="similarity">
    <text evidence="1">Belongs to the AHA1 family.</text>
</comment>
<accession>A0A917F1C5</accession>
<dbReference type="InterPro" id="IPR013538">
    <property type="entry name" value="ASHA1/2-like_C"/>
</dbReference>
<dbReference type="RefSeq" id="WP_188680540.1">
    <property type="nucleotide sequence ID" value="NZ_BMGP01000007.1"/>
</dbReference>
<name>A0A917F1C5_9MICO</name>
<keyword evidence="4" id="KW-1185">Reference proteome</keyword>
<feature type="domain" description="Activator of Hsp90 ATPase homologue 1/2-like C-terminal" evidence="2">
    <location>
        <begin position="16"/>
        <end position="140"/>
    </location>
</feature>
<dbReference type="AlphaFoldDB" id="A0A917F1C5"/>
<dbReference type="Gene3D" id="3.30.530.20">
    <property type="match status" value="1"/>
</dbReference>
<proteinExistence type="inferred from homology"/>